<accession>J0D453</accession>
<dbReference type="Proteomes" id="UP000006415">
    <property type="component" value="Unassembled WGS sequence"/>
</dbReference>
<organism evidence="1 2">
    <name type="scientific">Scardovia wiggsiae F0424</name>
    <dbReference type="NCBI Taxonomy" id="857290"/>
    <lineage>
        <taxon>Bacteria</taxon>
        <taxon>Bacillati</taxon>
        <taxon>Actinomycetota</taxon>
        <taxon>Actinomycetes</taxon>
        <taxon>Bifidobacteriales</taxon>
        <taxon>Bifidobacteriaceae</taxon>
        <taxon>Scardovia</taxon>
    </lineage>
</organism>
<dbReference type="eggNOG" id="COG1409">
    <property type="taxonomic scope" value="Bacteria"/>
</dbReference>
<dbReference type="SUPFAM" id="SSF56300">
    <property type="entry name" value="Metallo-dependent phosphatases"/>
    <property type="match status" value="1"/>
</dbReference>
<dbReference type="HOGENOM" id="CLU_629569_0_0_11"/>
<dbReference type="PANTHER" id="PTHR32440:SF11">
    <property type="entry name" value="METALLOPHOSPHOESTERASE DOMAIN-CONTAINING PROTEIN"/>
    <property type="match status" value="1"/>
</dbReference>
<dbReference type="InterPro" id="IPR029052">
    <property type="entry name" value="Metallo-depent_PP-like"/>
</dbReference>
<keyword evidence="2" id="KW-1185">Reference proteome</keyword>
<evidence type="ECO:0000313" key="1">
    <source>
        <dbReference type="EMBL" id="EJD64735.1"/>
    </source>
</evidence>
<proteinExistence type="predicted"/>
<dbReference type="STRING" id="857290.HMPREF9156_01230"/>
<dbReference type="PANTHER" id="PTHR32440">
    <property type="entry name" value="PHOSPHATASE DCR2-RELATED-RELATED"/>
    <property type="match status" value="1"/>
</dbReference>
<dbReference type="AlphaFoldDB" id="J0D453"/>
<dbReference type="EMBL" id="AGZS01000006">
    <property type="protein sequence ID" value="EJD64735.1"/>
    <property type="molecule type" value="Genomic_DNA"/>
</dbReference>
<name>J0D453_9BIFI</name>
<evidence type="ECO:0008006" key="3">
    <source>
        <dbReference type="Google" id="ProtNLM"/>
    </source>
</evidence>
<evidence type="ECO:0000313" key="2">
    <source>
        <dbReference type="Proteomes" id="UP000006415"/>
    </source>
</evidence>
<reference evidence="1 2" key="1">
    <citation type="submission" date="2012-01" db="EMBL/GenBank/DDBJ databases">
        <title>The Genome Sequence of Scardovia wiggsiae F0424.</title>
        <authorList>
            <consortium name="The Broad Institute Genome Sequencing Platform"/>
            <person name="Earl A."/>
            <person name="Ward D."/>
            <person name="Feldgarden M."/>
            <person name="Gevers D."/>
            <person name="Izard J."/>
            <person name="Ganesan A."/>
            <person name="Baranova O.V."/>
            <person name="Blanton J.M."/>
            <person name="Tanner A.C."/>
            <person name="Mathney J."/>
            <person name="Dewhirst F.E."/>
            <person name="Young S.K."/>
            <person name="Zeng Q."/>
            <person name="Gargeya S."/>
            <person name="Fitzgerald M."/>
            <person name="Haas B."/>
            <person name="Abouelleil A."/>
            <person name="Alvarado L."/>
            <person name="Arachchi H.M."/>
            <person name="Berlin A."/>
            <person name="Chapman S.B."/>
            <person name="Gearin G."/>
            <person name="Goldberg J."/>
            <person name="Griggs A."/>
            <person name="Gujja S."/>
            <person name="Hansen M."/>
            <person name="Heiman D."/>
            <person name="Howarth C."/>
            <person name="Larimer J."/>
            <person name="Lui A."/>
            <person name="MacDonald P.J.P."/>
            <person name="McCowen C."/>
            <person name="Montmayeur A."/>
            <person name="Murphy C."/>
            <person name="Neiman D."/>
            <person name="Pearson M."/>
            <person name="Priest M."/>
            <person name="Roberts A."/>
            <person name="Saif S."/>
            <person name="Shea T."/>
            <person name="Sisk P."/>
            <person name="Stolte C."/>
            <person name="Sykes S."/>
            <person name="Wortman J."/>
            <person name="Nusbaum C."/>
            <person name="Birren B."/>
        </authorList>
    </citation>
    <scope>NUCLEOTIDE SEQUENCE [LARGE SCALE GENOMIC DNA]</scope>
    <source>
        <strain evidence="1 2">F0424</strain>
    </source>
</reference>
<sequence length="463" mass="50622">MVSDMAVVSDVSQAAGAPRQLSDGSAAPLCDASHLSVSARLGRLQFHRSGKFRILQFADIQDGPHVNKDTVSLIAAACDSARPDIVIFSGNQIAGYDPAYAGTFINRPWAANWKESSLSEQERQRSMEETSSLVRSSIAQFLQPLIDRDIPFAVTYGTHDFQCGLNTAALDAIYREFPGCLNPKAVVADLRDPEPVPAQGMDRQHVYACEPGTFALTVSDTEGNDTLGIMLVDSGTYALGGGYGSPSLDALEFMRGFAHQSPAKSIVFQNIPVPQYYELLRETAPTRAHAVRGYRAFDHAYYEIDPDKTLPDSYLGEGISCPDKDSGEFDIMASSHGYCAISAGHDHRNGFAGEYRGILMVANPTCGFGSYGPAPQKRAGRLFEFDIRHPYEPRIQLLEFGQIVGRPSSRKAYSFGPSYVPSYGRRAYDLLGRHTGWKKAVQFIRDIFSRSSRENGGEKGSGK</sequence>
<gene>
    <name evidence="1" type="ORF">HMPREF9156_01230</name>
</gene>
<dbReference type="RefSeq" id="WP_007148293.1">
    <property type="nucleotide sequence ID" value="NZ_AKCI01000001.1"/>
</dbReference>
<protein>
    <recommendedName>
        <fullName evidence="3">Calcineurin-like phosphoesterase domain-containing protein</fullName>
    </recommendedName>
</protein>
<dbReference type="GO" id="GO:0005737">
    <property type="term" value="C:cytoplasm"/>
    <property type="evidence" value="ECO:0007669"/>
    <property type="project" value="TreeGrafter"/>
</dbReference>
<dbReference type="OrthoDB" id="9816081at2"/>
<dbReference type="GO" id="GO:0016788">
    <property type="term" value="F:hydrolase activity, acting on ester bonds"/>
    <property type="evidence" value="ECO:0007669"/>
    <property type="project" value="TreeGrafter"/>
</dbReference>
<comment type="caution">
    <text evidence="1">The sequence shown here is derived from an EMBL/GenBank/DDBJ whole genome shotgun (WGS) entry which is preliminary data.</text>
</comment>